<organism evidence="3 4">
    <name type="scientific">Varibaculum cambriense</name>
    <dbReference type="NCBI Taxonomy" id="184870"/>
    <lineage>
        <taxon>Bacteria</taxon>
        <taxon>Bacillati</taxon>
        <taxon>Actinomycetota</taxon>
        <taxon>Actinomycetes</taxon>
        <taxon>Actinomycetales</taxon>
        <taxon>Actinomycetaceae</taxon>
        <taxon>Varibaculum</taxon>
    </lineage>
</organism>
<feature type="transmembrane region" description="Helical" evidence="1">
    <location>
        <begin position="20"/>
        <end position="41"/>
    </location>
</feature>
<dbReference type="InterPro" id="IPR021202">
    <property type="entry name" value="Rv3654c-like"/>
</dbReference>
<dbReference type="NCBIfam" id="TIGR03816">
    <property type="entry name" value="tadE_like_DECH"/>
    <property type="match status" value="1"/>
</dbReference>
<comment type="caution">
    <text evidence="3">The sequence shown here is derived from an EMBL/GenBank/DDBJ whole genome shotgun (WGS) entry which is preliminary data.</text>
</comment>
<reference evidence="3" key="1">
    <citation type="submission" date="2022-01" db="EMBL/GenBank/DDBJ databases">
        <title>Collection of gut derived symbiotic bacterial strains cultured from healthy donors.</title>
        <authorList>
            <person name="Lin H."/>
            <person name="Kohout C."/>
            <person name="Waligurski E."/>
            <person name="Pamer E.G."/>
        </authorList>
    </citation>
    <scope>NUCLEOTIDE SEQUENCE</scope>
    <source>
        <strain evidence="3">DFI.7.46</strain>
    </source>
</reference>
<dbReference type="AlphaFoldDB" id="A0AAJ1EY55"/>
<feature type="domain" description="Putative Flp pilus-assembly TadG-like N-terminal" evidence="2">
    <location>
        <begin position="18"/>
        <end position="65"/>
    </location>
</feature>
<sequence length="126" mass="12712">MKIGKSRTKLSPTAAEAGSATIWAVGLICLLAALAVGIGLLGGALSAKARAQTGADFAALAAAQAHFYGTANAPCAVATQVAQENAASLDSCILSARDVQVSVRIKTVFNWQLKAHSRAGPAINPP</sequence>
<dbReference type="Pfam" id="PF13400">
    <property type="entry name" value="Tad"/>
    <property type="match status" value="1"/>
</dbReference>
<evidence type="ECO:0000256" key="1">
    <source>
        <dbReference type="SAM" id="Phobius"/>
    </source>
</evidence>
<evidence type="ECO:0000259" key="2">
    <source>
        <dbReference type="Pfam" id="PF13400"/>
    </source>
</evidence>
<name>A0AAJ1EY55_9ACTO</name>
<dbReference type="Proteomes" id="UP001200537">
    <property type="component" value="Unassembled WGS sequence"/>
</dbReference>
<protein>
    <submittedName>
        <fullName evidence="3">Flp pilus-assembly TadE/G-like family protein</fullName>
    </submittedName>
</protein>
<keyword evidence="1" id="KW-0812">Transmembrane</keyword>
<accession>A0AAJ1EY55</accession>
<dbReference type="InterPro" id="IPR028087">
    <property type="entry name" value="Tad_N"/>
</dbReference>
<dbReference type="EMBL" id="JAKNHJ010000012">
    <property type="protein sequence ID" value="MCG4618205.1"/>
    <property type="molecule type" value="Genomic_DNA"/>
</dbReference>
<gene>
    <name evidence="3" type="ORF">L0M99_06825</name>
</gene>
<evidence type="ECO:0000313" key="3">
    <source>
        <dbReference type="EMBL" id="MCG4618205.1"/>
    </source>
</evidence>
<keyword evidence="1" id="KW-1133">Transmembrane helix</keyword>
<proteinExistence type="predicted"/>
<keyword evidence="1" id="KW-0472">Membrane</keyword>
<evidence type="ECO:0000313" key="4">
    <source>
        <dbReference type="Proteomes" id="UP001200537"/>
    </source>
</evidence>
<dbReference type="RefSeq" id="WP_024059602.1">
    <property type="nucleotide sequence ID" value="NZ_JAGZYF010000009.1"/>
</dbReference>